<accession>A0A1B9DL47</accession>
<organism evidence="1 2">
    <name type="scientific">Flavobacterium crassostreae</name>
    <dbReference type="NCBI Taxonomy" id="1763534"/>
    <lineage>
        <taxon>Bacteria</taxon>
        <taxon>Pseudomonadati</taxon>
        <taxon>Bacteroidota</taxon>
        <taxon>Flavobacteriia</taxon>
        <taxon>Flavobacteriales</taxon>
        <taxon>Flavobacteriaceae</taxon>
        <taxon>Flavobacterium</taxon>
    </lineage>
</organism>
<evidence type="ECO:0000313" key="2">
    <source>
        <dbReference type="Proteomes" id="UP000093510"/>
    </source>
</evidence>
<dbReference type="Proteomes" id="UP000093510">
    <property type="component" value="Unassembled WGS sequence"/>
</dbReference>
<dbReference type="STRING" id="1763534.GCA_001831475_01440"/>
<evidence type="ECO:0000313" key="1">
    <source>
        <dbReference type="EMBL" id="OCB70432.1"/>
    </source>
</evidence>
<protein>
    <recommendedName>
        <fullName evidence="3">DUF3592 domain-containing protein</fullName>
    </recommendedName>
</protein>
<gene>
    <name evidence="1" type="ORF">LPBF_12010</name>
</gene>
<dbReference type="RefSeq" id="WP_066336879.1">
    <property type="nucleotide sequence ID" value="NZ_CP017688.1"/>
</dbReference>
<dbReference type="EMBL" id="LVEP01000062">
    <property type="protein sequence ID" value="OCB70432.1"/>
    <property type="molecule type" value="Genomic_DNA"/>
</dbReference>
<keyword evidence="2" id="KW-1185">Reference proteome</keyword>
<evidence type="ECO:0008006" key="3">
    <source>
        <dbReference type="Google" id="ProtNLM"/>
    </source>
</evidence>
<comment type="caution">
    <text evidence="1">The sequence shown here is derived from an EMBL/GenBank/DDBJ whole genome shotgun (WGS) entry which is preliminary data.</text>
</comment>
<dbReference type="OrthoDB" id="885476at2"/>
<sequence>MKNEKAKAWLFMIVLGLVIGHMFLKHPIQDRLLLKDGKSIEGIMINERGYNGKGSFLLKEENGNSIIYKYNFKMNGKLYKGDSQSSKFSPGDTIEVLYLESFPSVNRPAYYLRDDKESLKLRN</sequence>
<dbReference type="AlphaFoldDB" id="A0A1B9DL47"/>
<proteinExistence type="predicted"/>
<name>A0A1B9DL47_9FLAO</name>
<reference evidence="1 2" key="1">
    <citation type="submission" date="2016-03" db="EMBL/GenBank/DDBJ databases">
        <authorList>
            <person name="Ploux O."/>
        </authorList>
    </citation>
    <scope>NUCLEOTIDE SEQUENCE [LARGE SCALE GENOMIC DNA]</scope>
    <source>
        <strain evidence="1 2">LPB0076</strain>
    </source>
</reference>